<dbReference type="Proteomes" id="UP000008866">
    <property type="component" value="Unassembled WGS sequence"/>
</dbReference>
<evidence type="ECO:0000256" key="1">
    <source>
        <dbReference type="SAM" id="MobiDB-lite"/>
    </source>
</evidence>
<proteinExistence type="predicted"/>
<dbReference type="GeneID" id="9521198"/>
<dbReference type="KEGG" id="abe:ARB_06597"/>
<accession>D4AQT7</accession>
<comment type="caution">
    <text evidence="2">The sequence shown here is derived from an EMBL/GenBank/DDBJ whole genome shotgun (WGS) entry which is preliminary data.</text>
</comment>
<reference evidence="3" key="1">
    <citation type="journal article" date="2011" name="Genome Biol.">
        <title>Comparative and functional genomics provide insights into the pathogenicity of dermatophytic fungi.</title>
        <authorList>
            <person name="Burmester A."/>
            <person name="Shelest E."/>
            <person name="Gloeckner G."/>
            <person name="Heddergott C."/>
            <person name="Schindler S."/>
            <person name="Staib P."/>
            <person name="Heidel A."/>
            <person name="Felder M."/>
            <person name="Petzold A."/>
            <person name="Szafranski K."/>
            <person name="Feuermann M."/>
            <person name="Pedruzzi I."/>
            <person name="Priebe S."/>
            <person name="Groth M."/>
            <person name="Winkler R."/>
            <person name="Li W."/>
            <person name="Kniemeyer O."/>
            <person name="Schroeckh V."/>
            <person name="Hertweck C."/>
            <person name="Hube B."/>
            <person name="White T.C."/>
            <person name="Platzer M."/>
            <person name="Guthke R."/>
            <person name="Heitman J."/>
            <person name="Woestemeyer J."/>
            <person name="Zipfel P.F."/>
            <person name="Monod M."/>
            <person name="Brakhage A.A."/>
        </authorList>
    </citation>
    <scope>NUCLEOTIDE SEQUENCE [LARGE SCALE GENOMIC DNA]</scope>
    <source>
        <strain evidence="3">ATCC MYA-4681 / CBS 112371</strain>
    </source>
</reference>
<feature type="compositionally biased region" description="Basic and acidic residues" evidence="1">
    <location>
        <begin position="1"/>
        <end position="13"/>
    </location>
</feature>
<name>D4AQT7_ARTBC</name>
<keyword evidence="3" id="KW-1185">Reference proteome</keyword>
<protein>
    <submittedName>
        <fullName evidence="2">Uncharacterized protein</fullName>
    </submittedName>
</protein>
<evidence type="ECO:0000313" key="2">
    <source>
        <dbReference type="EMBL" id="EFE34831.1"/>
    </source>
</evidence>
<feature type="region of interest" description="Disordered" evidence="1">
    <location>
        <begin position="1"/>
        <end position="35"/>
    </location>
</feature>
<dbReference type="AlphaFoldDB" id="D4AQT7"/>
<dbReference type="RefSeq" id="XP_003015471.1">
    <property type="nucleotide sequence ID" value="XM_003015425.1"/>
</dbReference>
<dbReference type="EMBL" id="ABSU01000005">
    <property type="protein sequence ID" value="EFE34831.1"/>
    <property type="molecule type" value="Genomic_DNA"/>
</dbReference>
<dbReference type="HOGENOM" id="CLU_2426586_0_0_1"/>
<evidence type="ECO:0000313" key="3">
    <source>
        <dbReference type="Proteomes" id="UP000008866"/>
    </source>
</evidence>
<gene>
    <name evidence="2" type="ORF">ARB_06597</name>
</gene>
<organism evidence="2 3">
    <name type="scientific">Arthroderma benhamiae (strain ATCC MYA-4681 / CBS 112371)</name>
    <name type="common">Trichophyton mentagrophytes</name>
    <dbReference type="NCBI Taxonomy" id="663331"/>
    <lineage>
        <taxon>Eukaryota</taxon>
        <taxon>Fungi</taxon>
        <taxon>Dikarya</taxon>
        <taxon>Ascomycota</taxon>
        <taxon>Pezizomycotina</taxon>
        <taxon>Eurotiomycetes</taxon>
        <taxon>Eurotiomycetidae</taxon>
        <taxon>Onygenales</taxon>
        <taxon>Arthrodermataceae</taxon>
        <taxon>Trichophyton</taxon>
    </lineage>
</organism>
<sequence length="91" mass="10654">MMKMGEEKKEERRTKKNLSQNPEEDEEDYWKRQAGPDLRLRNVAKGSKGLHLKKYLEDAEEVKLYWQIGYSKKGPKGEQQISKDDGKETPA</sequence>